<evidence type="ECO:0000313" key="3">
    <source>
        <dbReference type="Proteomes" id="UP001300502"/>
    </source>
</evidence>
<evidence type="ECO:0008006" key="4">
    <source>
        <dbReference type="Google" id="ProtNLM"/>
    </source>
</evidence>
<sequence length="438" mass="51423">MEANVHKLLRGNKIRRIFKNTKVWYLLFASVLLCLLSFSYLPLQIRDTRDSRLTTLKAETLQFDIYEELKTLAQLQISNWKYARLNKSSVKEFFDKNRDLYVVEIKNSTVQVPSYVNQSHHFKGNIAKFLETLDVILKEENSIEDTFLFLNLLDEPRVPDRFHCSSSGYLKEIERSHGLPLSFLQSSEENIGFPVLSSAKISACFRDILIPFSELFDRNLLNRLTHLRQNVCQWEPESRLKTALFRGSLTGWSVDQNRNHRLKVARMCDNEESRSLREYLKKGNFSNLREKFQDGPICDAAFIDAMGWLSYADNITSPSFNIPMEHWDQISYFVLDIDGNSYSKRLATLCFLDTNIIRVGMFDDILLLLLRHGRDYYHVAPDFSDFFSSIENLRSDWDLSQQMCLNKFERCRRVLTFEAMKYYTKVLLELYSSNVHFV</sequence>
<dbReference type="AlphaFoldDB" id="A0AAV9I5Y3"/>
<reference evidence="2 3" key="1">
    <citation type="submission" date="2022-07" db="EMBL/GenBank/DDBJ databases">
        <title>Genome-wide signatures of adaptation to extreme environments.</title>
        <authorList>
            <person name="Cho C.H."/>
            <person name="Yoon H.S."/>
        </authorList>
    </citation>
    <scope>NUCLEOTIDE SEQUENCE [LARGE SCALE GENOMIC DNA]</scope>
    <source>
        <strain evidence="2 3">108.79 E11</strain>
    </source>
</reference>
<evidence type="ECO:0000256" key="1">
    <source>
        <dbReference type="SAM" id="Phobius"/>
    </source>
</evidence>
<dbReference type="Proteomes" id="UP001300502">
    <property type="component" value="Unassembled WGS sequence"/>
</dbReference>
<keyword evidence="3" id="KW-1185">Reference proteome</keyword>
<keyword evidence="1" id="KW-0812">Transmembrane</keyword>
<gene>
    <name evidence="2" type="ORF">GAYE_HTGSCF06PCTG21G0279</name>
</gene>
<evidence type="ECO:0000313" key="2">
    <source>
        <dbReference type="EMBL" id="KAK4522394.1"/>
    </source>
</evidence>
<feature type="transmembrane region" description="Helical" evidence="1">
    <location>
        <begin position="23"/>
        <end position="43"/>
    </location>
</feature>
<keyword evidence="1" id="KW-1133">Transmembrane helix</keyword>
<accession>A0AAV9I5Y3</accession>
<keyword evidence="1" id="KW-0472">Membrane</keyword>
<comment type="caution">
    <text evidence="2">The sequence shown here is derived from an EMBL/GenBank/DDBJ whole genome shotgun (WGS) entry which is preliminary data.</text>
</comment>
<name>A0AAV9I5Y3_9RHOD</name>
<proteinExistence type="predicted"/>
<protein>
    <recommendedName>
        <fullName evidence="4">Glycosyl transferase CAP10 domain-containing protein</fullName>
    </recommendedName>
</protein>
<organism evidence="2 3">
    <name type="scientific">Galdieria yellowstonensis</name>
    <dbReference type="NCBI Taxonomy" id="3028027"/>
    <lineage>
        <taxon>Eukaryota</taxon>
        <taxon>Rhodophyta</taxon>
        <taxon>Bangiophyceae</taxon>
        <taxon>Galdieriales</taxon>
        <taxon>Galdieriaceae</taxon>
        <taxon>Galdieria</taxon>
    </lineage>
</organism>
<dbReference type="EMBL" id="JANCYU010000004">
    <property type="protein sequence ID" value="KAK4522394.1"/>
    <property type="molecule type" value="Genomic_DNA"/>
</dbReference>